<keyword evidence="5" id="KW-1185">Reference proteome</keyword>
<keyword evidence="2" id="KW-1133">Transmembrane helix</keyword>
<sequence>EKVRRDKADRAIAEIPSVLKGYGERMTYRSPSPRLRGEAAIAIGEASKASHGVPWRSLPGYSKGALCQTMVGSVAPTKRARTLAEYSEKLGDSTMKELLYPQAKPVPAKKDHQFEAWLMSVQTCLKSISSPQSPTPQSPPASPASPSSRRAGSPTLTEKQQMCKPLKKYLESDLSTQDACPFARNDSDSAARETLAPTVKVRVRVPPPCTRRAPEIAAADLVQEKNRRWQFLQDMAEIKNGLSSCSYRSPRRSLGSPRLAHREENPLLKIRECSNYSHTCEELDPVPLGVFLHAVFACNVHYADSSVAHESSGHQYILPGSLATTLAMRRFGQADDSDHLKAGERQKAPGCARPKRLPTFLGFSEVTDVVHVSRHFAIVHLQSLVGHYWIDHSIGWLALVDCVCSIAKRSPQYSWVVIKRYQIKWLPAFHHSIQTAQIRASDAWYLELHPGWRMVVIWYYFSGVLVSVLPAVFFFVNHCRGGLDPAYRRHHRLTPNTSLANVQALAREDGIDVQLQAEPPRCPCLSATTNEKAFIVRYAFLCQVCLIGLNISLTPLANVLAHGKFKLGQEIVLLKLLGDFVGRVLFFCLPAPRQLRLHLCLNWAVVALRLPVWLVLVGHALSKEPWFSDPVLLTIWLPFVVSAAFGGSWLQVLAIQAADEQEKRAIAARMNMAVYYGFVSGVVFAAVFAFAAG</sequence>
<evidence type="ECO:0000256" key="1">
    <source>
        <dbReference type="SAM" id="MobiDB-lite"/>
    </source>
</evidence>
<evidence type="ECO:0000313" key="5">
    <source>
        <dbReference type="Proteomes" id="UP001152797"/>
    </source>
</evidence>
<feature type="compositionally biased region" description="Pro residues" evidence="1">
    <location>
        <begin position="133"/>
        <end position="143"/>
    </location>
</feature>
<reference evidence="4 5" key="2">
    <citation type="submission" date="2024-05" db="EMBL/GenBank/DDBJ databases">
        <authorList>
            <person name="Chen Y."/>
            <person name="Shah S."/>
            <person name="Dougan E. K."/>
            <person name="Thang M."/>
            <person name="Chan C."/>
        </authorList>
    </citation>
    <scope>NUCLEOTIDE SEQUENCE [LARGE SCALE GENOMIC DNA]</scope>
</reference>
<feature type="non-terminal residue" evidence="3">
    <location>
        <position position="1"/>
    </location>
</feature>
<feature type="transmembrane region" description="Helical" evidence="2">
    <location>
        <begin position="538"/>
        <end position="559"/>
    </location>
</feature>
<gene>
    <name evidence="3" type="ORF">C1SCF055_LOCUS10306</name>
</gene>
<feature type="transmembrane region" description="Helical" evidence="2">
    <location>
        <begin position="633"/>
        <end position="652"/>
    </location>
</feature>
<dbReference type="EMBL" id="CAMXCT020000733">
    <property type="protein sequence ID" value="CAL1136005.1"/>
    <property type="molecule type" value="Genomic_DNA"/>
</dbReference>
<dbReference type="EMBL" id="CAMXCT010000733">
    <property type="protein sequence ID" value="CAI3982630.1"/>
    <property type="molecule type" value="Genomic_DNA"/>
</dbReference>
<accession>A0A9P1C1M4</accession>
<organism evidence="3">
    <name type="scientific">Cladocopium goreaui</name>
    <dbReference type="NCBI Taxonomy" id="2562237"/>
    <lineage>
        <taxon>Eukaryota</taxon>
        <taxon>Sar</taxon>
        <taxon>Alveolata</taxon>
        <taxon>Dinophyceae</taxon>
        <taxon>Suessiales</taxon>
        <taxon>Symbiodiniaceae</taxon>
        <taxon>Cladocopium</taxon>
    </lineage>
</organism>
<feature type="transmembrane region" description="Helical" evidence="2">
    <location>
        <begin position="457"/>
        <end position="476"/>
    </location>
</feature>
<keyword evidence="2" id="KW-0812">Transmembrane</keyword>
<protein>
    <submittedName>
        <fullName evidence="3">Uncharacterized protein</fullName>
    </submittedName>
</protein>
<dbReference type="Proteomes" id="UP001152797">
    <property type="component" value="Unassembled WGS sequence"/>
</dbReference>
<feature type="compositionally biased region" description="Low complexity" evidence="1">
    <location>
        <begin position="144"/>
        <end position="155"/>
    </location>
</feature>
<dbReference type="OrthoDB" id="446444at2759"/>
<feature type="transmembrane region" description="Helical" evidence="2">
    <location>
        <begin position="571"/>
        <end position="589"/>
    </location>
</feature>
<dbReference type="AlphaFoldDB" id="A0A9P1C1M4"/>
<name>A0A9P1C1M4_9DINO</name>
<comment type="caution">
    <text evidence="3">The sequence shown here is derived from an EMBL/GenBank/DDBJ whole genome shotgun (WGS) entry which is preliminary data.</text>
</comment>
<dbReference type="EMBL" id="CAMXCT030000733">
    <property type="protein sequence ID" value="CAL4769942.1"/>
    <property type="molecule type" value="Genomic_DNA"/>
</dbReference>
<reference evidence="3" key="1">
    <citation type="submission" date="2022-10" db="EMBL/GenBank/DDBJ databases">
        <authorList>
            <person name="Chen Y."/>
            <person name="Dougan E. K."/>
            <person name="Chan C."/>
            <person name="Rhodes N."/>
            <person name="Thang M."/>
        </authorList>
    </citation>
    <scope>NUCLEOTIDE SEQUENCE</scope>
</reference>
<evidence type="ECO:0000313" key="4">
    <source>
        <dbReference type="EMBL" id="CAL4769942.1"/>
    </source>
</evidence>
<evidence type="ECO:0000256" key="2">
    <source>
        <dbReference type="SAM" id="Phobius"/>
    </source>
</evidence>
<feature type="transmembrane region" description="Helical" evidence="2">
    <location>
        <begin position="673"/>
        <end position="692"/>
    </location>
</feature>
<evidence type="ECO:0000313" key="3">
    <source>
        <dbReference type="EMBL" id="CAI3982630.1"/>
    </source>
</evidence>
<feature type="region of interest" description="Disordered" evidence="1">
    <location>
        <begin position="128"/>
        <end position="160"/>
    </location>
</feature>
<keyword evidence="2" id="KW-0472">Membrane</keyword>
<proteinExistence type="predicted"/>
<feature type="transmembrane region" description="Helical" evidence="2">
    <location>
        <begin position="601"/>
        <end position="621"/>
    </location>
</feature>